<dbReference type="EMBL" id="KQ976746">
    <property type="protein sequence ID" value="KYM75337.1"/>
    <property type="molecule type" value="Genomic_DNA"/>
</dbReference>
<dbReference type="STRING" id="520822.A0A195ATF2"/>
<proteinExistence type="predicted"/>
<protein>
    <submittedName>
        <fullName evidence="1">Uncharacterized protein</fullName>
    </submittedName>
</protein>
<dbReference type="Proteomes" id="UP000078540">
    <property type="component" value="Unassembled WGS sequence"/>
</dbReference>
<reference evidence="1 2" key="1">
    <citation type="submission" date="2015-09" db="EMBL/GenBank/DDBJ databases">
        <title>Atta colombica WGS genome.</title>
        <authorList>
            <person name="Nygaard S."/>
            <person name="Hu H."/>
            <person name="Boomsma J."/>
            <person name="Zhang G."/>
        </authorList>
    </citation>
    <scope>NUCLEOTIDE SEQUENCE [LARGE SCALE GENOMIC DNA]</scope>
    <source>
        <strain evidence="1">Treedump-2</strain>
        <tissue evidence="1">Whole body</tissue>
    </source>
</reference>
<name>A0A195ATF2_9HYME</name>
<organism evidence="1 2">
    <name type="scientific">Atta colombica</name>
    <dbReference type="NCBI Taxonomy" id="520822"/>
    <lineage>
        <taxon>Eukaryota</taxon>
        <taxon>Metazoa</taxon>
        <taxon>Ecdysozoa</taxon>
        <taxon>Arthropoda</taxon>
        <taxon>Hexapoda</taxon>
        <taxon>Insecta</taxon>
        <taxon>Pterygota</taxon>
        <taxon>Neoptera</taxon>
        <taxon>Endopterygota</taxon>
        <taxon>Hymenoptera</taxon>
        <taxon>Apocrita</taxon>
        <taxon>Aculeata</taxon>
        <taxon>Formicoidea</taxon>
        <taxon>Formicidae</taxon>
        <taxon>Myrmicinae</taxon>
        <taxon>Atta</taxon>
    </lineage>
</organism>
<keyword evidence="2" id="KW-1185">Reference proteome</keyword>
<sequence>MLCPLAPSVSVALIMREKSPVNRCHRPQHQHHGRTFIIRISCSVSGGTKRVLFTINSVPQFHVPDLTSPVIYAPPSNGCSPRNSKCFCSYLYVPKYLNADAKIIKITTAYIFNEDYSENYRLQIARQFTTSRFKSSSSLNNRESVREPGVLILGDLLLSCGSVGQIAGARSCLGKVKISIARAHADLVRMQPLHDDDDGGGTQVRQGGDDYGLLRAHVTTIIVNRTLVHAVPLDRFVVASKDEFFRRGIRTLSERWEKVVASDGQYFES</sequence>
<accession>A0A195ATF2</accession>
<gene>
    <name evidence="1" type="ORF">ALC53_14245</name>
</gene>
<evidence type="ECO:0000313" key="2">
    <source>
        <dbReference type="Proteomes" id="UP000078540"/>
    </source>
</evidence>
<evidence type="ECO:0000313" key="1">
    <source>
        <dbReference type="EMBL" id="KYM75337.1"/>
    </source>
</evidence>
<dbReference type="AlphaFoldDB" id="A0A195ATF2"/>